<dbReference type="SUPFAM" id="SSF56672">
    <property type="entry name" value="DNA/RNA polymerases"/>
    <property type="match status" value="1"/>
</dbReference>
<keyword evidence="2" id="KW-0695">RNA-directed DNA polymerase</keyword>
<protein>
    <submittedName>
        <fullName evidence="2">RNA-directed DNA polymerase from mobile element jockey</fullName>
    </submittedName>
</protein>
<proteinExistence type="predicted"/>
<keyword evidence="2" id="KW-0808">Transferase</keyword>
<dbReference type="PANTHER" id="PTHR33332">
    <property type="entry name" value="REVERSE TRANSCRIPTASE DOMAIN-CONTAINING PROTEIN"/>
    <property type="match status" value="1"/>
</dbReference>
<dbReference type="PROSITE" id="PS50878">
    <property type="entry name" value="RT_POL"/>
    <property type="match status" value="1"/>
</dbReference>
<dbReference type="Pfam" id="PF00078">
    <property type="entry name" value="RVT_1"/>
    <property type="match status" value="1"/>
</dbReference>
<sequence length="142" mass="16270">MPVMASIPQGAILSPILCNIYVADQPVSLLTVVAEFADDKVIYSSNANPLVVSNQLQNHLNQMEEWYSKWKVKINNEKSSHITFTLKKGIIPPLYLSNKIIPSVISVKYLGLILDKRLNWVKHFKQKRLLLNVRRKSLYPLK</sequence>
<gene>
    <name evidence="2" type="primary">pol_173</name>
    <name evidence="2" type="ORF">g.80556</name>
</gene>
<dbReference type="EMBL" id="GGMS01014680">
    <property type="protein sequence ID" value="MBY83883.1"/>
    <property type="molecule type" value="Transcribed_RNA"/>
</dbReference>
<name>A0A2S2R1T0_9HEMI</name>
<accession>A0A2S2R1T0</accession>
<feature type="domain" description="Reverse transcriptase" evidence="1">
    <location>
        <begin position="1"/>
        <end position="114"/>
    </location>
</feature>
<reference evidence="2" key="1">
    <citation type="submission" date="2018-04" db="EMBL/GenBank/DDBJ databases">
        <title>Transcriptome assembly of Sipha flava.</title>
        <authorList>
            <person name="Scully E.D."/>
            <person name="Geib S.M."/>
            <person name="Palmer N.A."/>
            <person name="Koch K."/>
            <person name="Bradshaw J."/>
            <person name="Heng-Moss T."/>
            <person name="Sarath G."/>
        </authorList>
    </citation>
    <scope>NUCLEOTIDE SEQUENCE</scope>
</reference>
<evidence type="ECO:0000259" key="1">
    <source>
        <dbReference type="PROSITE" id="PS50878"/>
    </source>
</evidence>
<dbReference type="AlphaFoldDB" id="A0A2S2R1T0"/>
<evidence type="ECO:0000313" key="2">
    <source>
        <dbReference type="EMBL" id="MBY83883.1"/>
    </source>
</evidence>
<dbReference type="InterPro" id="IPR043502">
    <property type="entry name" value="DNA/RNA_pol_sf"/>
</dbReference>
<keyword evidence="2" id="KW-0548">Nucleotidyltransferase</keyword>
<dbReference type="InterPro" id="IPR000477">
    <property type="entry name" value="RT_dom"/>
</dbReference>
<dbReference type="GO" id="GO:0003964">
    <property type="term" value="F:RNA-directed DNA polymerase activity"/>
    <property type="evidence" value="ECO:0007669"/>
    <property type="project" value="UniProtKB-KW"/>
</dbReference>
<organism evidence="2">
    <name type="scientific">Sipha flava</name>
    <name type="common">yellow sugarcane aphid</name>
    <dbReference type="NCBI Taxonomy" id="143950"/>
    <lineage>
        <taxon>Eukaryota</taxon>
        <taxon>Metazoa</taxon>
        <taxon>Ecdysozoa</taxon>
        <taxon>Arthropoda</taxon>
        <taxon>Hexapoda</taxon>
        <taxon>Insecta</taxon>
        <taxon>Pterygota</taxon>
        <taxon>Neoptera</taxon>
        <taxon>Paraneoptera</taxon>
        <taxon>Hemiptera</taxon>
        <taxon>Sternorrhyncha</taxon>
        <taxon>Aphidomorpha</taxon>
        <taxon>Aphidoidea</taxon>
        <taxon>Aphididae</taxon>
        <taxon>Sipha</taxon>
    </lineage>
</organism>